<protein>
    <submittedName>
        <fullName evidence="1">Uncharacterized protein</fullName>
    </submittedName>
</protein>
<dbReference type="Proteomes" id="UP001479290">
    <property type="component" value="Unassembled WGS sequence"/>
</dbReference>
<comment type="caution">
    <text evidence="1">The sequence shown here is derived from an EMBL/GenBank/DDBJ whole genome shotgun (WGS) entry which is preliminary data.</text>
</comment>
<gene>
    <name evidence="1" type="ORF">ABG768_020434</name>
</gene>
<keyword evidence="2" id="KW-1185">Reference proteome</keyword>
<organism evidence="1 2">
    <name type="scientific">Culter alburnus</name>
    <name type="common">Topmouth culter</name>
    <dbReference type="NCBI Taxonomy" id="194366"/>
    <lineage>
        <taxon>Eukaryota</taxon>
        <taxon>Metazoa</taxon>
        <taxon>Chordata</taxon>
        <taxon>Craniata</taxon>
        <taxon>Vertebrata</taxon>
        <taxon>Euteleostomi</taxon>
        <taxon>Actinopterygii</taxon>
        <taxon>Neopterygii</taxon>
        <taxon>Teleostei</taxon>
        <taxon>Ostariophysi</taxon>
        <taxon>Cypriniformes</taxon>
        <taxon>Xenocyprididae</taxon>
        <taxon>Xenocypridinae</taxon>
        <taxon>Culter</taxon>
    </lineage>
</organism>
<proteinExistence type="predicted"/>
<reference evidence="1 2" key="1">
    <citation type="submission" date="2024-05" db="EMBL/GenBank/DDBJ databases">
        <title>A high-quality chromosomal-level genome assembly of Topmouth culter (Culter alburnus).</title>
        <authorList>
            <person name="Zhao H."/>
        </authorList>
    </citation>
    <scope>NUCLEOTIDE SEQUENCE [LARGE SCALE GENOMIC DNA]</scope>
    <source>
        <strain evidence="1">CATC2023</strain>
        <tissue evidence="1">Muscle</tissue>
    </source>
</reference>
<evidence type="ECO:0000313" key="1">
    <source>
        <dbReference type="EMBL" id="KAK9978695.1"/>
    </source>
</evidence>
<dbReference type="EMBL" id="JAWDJR010000003">
    <property type="protein sequence ID" value="KAK9978695.1"/>
    <property type="molecule type" value="Genomic_DNA"/>
</dbReference>
<dbReference type="PANTHER" id="PTHR34415:SF1">
    <property type="entry name" value="INTEGRASE CATALYTIC DOMAIN-CONTAINING PROTEIN"/>
    <property type="match status" value="1"/>
</dbReference>
<evidence type="ECO:0000313" key="2">
    <source>
        <dbReference type="Proteomes" id="UP001479290"/>
    </source>
</evidence>
<sequence>MLPGRQPGQKDWHVKLLPTYVSKASVWRLYVKSAKELGERAVCKTSFKALWDRLLPHIKSCRPRTDLCWQCQSNNEQLIRSANLPDDRKSEAVKKQQDHLSLVQEERAVYNDMTAGCRKICSGSNLSFGPSLPASKKIRMHYSFDFAQQNSINIVIFIFIRHFDVKRPGVVLVKTHRDAQPVEYQLLRDGADLPPIDGLSVPAPPGLNIDRQTYLYEKIRPFCADEARDIMPSAKGHNTEETVNVISLDCVTKTFVLCCYYRVKVVLLEHT</sequence>
<accession>A0AAW2AY81</accession>
<dbReference type="PANTHER" id="PTHR34415">
    <property type="entry name" value="INTEGRASE CATALYTIC DOMAIN-CONTAINING PROTEIN"/>
    <property type="match status" value="1"/>
</dbReference>
<name>A0AAW2AY81_CULAL</name>
<dbReference type="AlphaFoldDB" id="A0AAW2AY81"/>